<keyword evidence="4" id="KW-0472">Membrane</keyword>
<dbReference type="PANTHER" id="PTHR24201">
    <property type="entry name" value="ANK_REP_REGION DOMAIN-CONTAINING PROTEIN"/>
    <property type="match status" value="1"/>
</dbReference>
<keyword evidence="4" id="KW-0812">Transmembrane</keyword>
<dbReference type="PANTHER" id="PTHR24201:SF15">
    <property type="entry name" value="ANKYRIN REPEAT DOMAIN-CONTAINING PROTEIN 66"/>
    <property type="match status" value="1"/>
</dbReference>
<evidence type="ECO:0000256" key="3">
    <source>
        <dbReference type="PROSITE-ProRule" id="PRU00023"/>
    </source>
</evidence>
<dbReference type="InterPro" id="IPR036770">
    <property type="entry name" value="Ankyrin_rpt-contain_sf"/>
</dbReference>
<keyword evidence="1" id="KW-0677">Repeat</keyword>
<sequence>MAGLRLEKVPNLHRINKEENQQKKFLRGKIFSFHFSDSIDIDFERDQTMRSTKVVSIGAYFSIIVNAASKMRVGTHSHFLTHLLLFLAFNISATALASSIAVQQTQTLENPNLYTGGTVDVGLHMVSSSFAVVGQYASLSSAGQSYLFSLTNGEWTYVQEFARPSDVGSYDYFGRMITSNGSTVAISAHQDDDGGSETGSVYIYEPDEAGVYASVGYYVDSTEATAHVECETGKFQNETGQTSCFTAETGYIAAGPHDSQQTPCDSGTHAHRGPEHMRAVTCTEFIQSSTVVDTEWYITVDTSDMTGDVATAELGSTLYRVWFNESNELPQFRVTTSCAVVKNGSATVIVPFVDTTTDYSGTHTLSYSLTTGPTGSSTVVIPSSFAIPDTKVTITGTQATGVVSSPVCPTATMVLGSLQTCSTATIVDGAVKCISDPEIINAATIASTLSPSVGGTIASGETAFIALTGAQFTSTAQLSVGYDGVLLGVDVGDRITFTVPASSDSTKQEAHVITAELDGAAFLTETVTVTVPVAPTPAGFDWVTVTIVGVLVAAFATVIILVVVLLVMLLLVAIVSSGALAIAQKVMAKKANPVVKLNALQLASMDGNAETLLKLCTDTPTSLLESQINARDADGRTAVFFATQGGFAGCVTILADNGADVDIATNSHWKKGRKRAVKGMGMFNGDAPIHVAASSGDIDCLRAFLAAKADTTLANDDGCTALTLALAGLHDECVEVIREAMPAKKLSDATEVQSGSDTDELGDIGLGVPERLDQCEGDM</sequence>
<protein>
    <submittedName>
        <fullName evidence="5">Uncharacterized protein</fullName>
    </submittedName>
</protein>
<evidence type="ECO:0000256" key="1">
    <source>
        <dbReference type="ARBA" id="ARBA00022737"/>
    </source>
</evidence>
<feature type="repeat" description="ANK" evidence="3">
    <location>
        <begin position="634"/>
        <end position="666"/>
    </location>
</feature>
<feature type="repeat" description="ANK" evidence="3">
    <location>
        <begin position="684"/>
        <end position="716"/>
    </location>
</feature>
<dbReference type="Proteomes" id="UP000717585">
    <property type="component" value="Unassembled WGS sequence"/>
</dbReference>
<gene>
    <name evidence="5" type="ORF">J8273_7491</name>
</gene>
<organism evidence="5 6">
    <name type="scientific">Carpediemonas membranifera</name>
    <dbReference type="NCBI Taxonomy" id="201153"/>
    <lineage>
        <taxon>Eukaryota</taxon>
        <taxon>Metamonada</taxon>
        <taxon>Carpediemonas-like organisms</taxon>
        <taxon>Carpediemonas</taxon>
    </lineage>
</organism>
<keyword evidence="4" id="KW-1133">Transmembrane helix</keyword>
<dbReference type="Gene3D" id="1.25.40.20">
    <property type="entry name" value="Ankyrin repeat-containing domain"/>
    <property type="match status" value="1"/>
</dbReference>
<dbReference type="Pfam" id="PF14312">
    <property type="entry name" value="FG-GAP_2"/>
    <property type="match status" value="1"/>
</dbReference>
<dbReference type="InterPro" id="IPR002110">
    <property type="entry name" value="Ankyrin_rpt"/>
</dbReference>
<comment type="caution">
    <text evidence="5">The sequence shown here is derived from an EMBL/GenBank/DDBJ whole genome shotgun (WGS) entry which is preliminary data.</text>
</comment>
<keyword evidence="6" id="KW-1185">Reference proteome</keyword>
<keyword evidence="2 3" id="KW-0040">ANK repeat</keyword>
<dbReference type="InterPro" id="IPR050776">
    <property type="entry name" value="Ank_Repeat/CDKN_Inhibitor"/>
</dbReference>
<dbReference type="AlphaFoldDB" id="A0A8J6B1V3"/>
<dbReference type="SMART" id="SM00248">
    <property type="entry name" value="ANK"/>
    <property type="match status" value="3"/>
</dbReference>
<reference evidence="5" key="1">
    <citation type="submission" date="2021-05" db="EMBL/GenBank/DDBJ databases">
        <title>A free-living protist that lacks canonical eukaryotic 1 DNA replication and segregation systems.</title>
        <authorList>
            <person name="Salas-Leiva D.E."/>
            <person name="Tromer E.C."/>
            <person name="Curtis B.A."/>
            <person name="Jerlstrom-Hultqvist J."/>
            <person name="Kolisko M."/>
            <person name="Yi Z."/>
            <person name="Salas-Leiva J.S."/>
            <person name="Gallot-Lavallee L."/>
            <person name="Kops G.J.P.L."/>
            <person name="Archibald J.M."/>
            <person name="Simpson A.G.B."/>
            <person name="Roger A.J."/>
        </authorList>
    </citation>
    <scope>NUCLEOTIDE SEQUENCE</scope>
    <source>
        <strain evidence="5">BICM</strain>
    </source>
</reference>
<proteinExistence type="predicted"/>
<evidence type="ECO:0000313" key="5">
    <source>
        <dbReference type="EMBL" id="KAG9391217.1"/>
    </source>
</evidence>
<evidence type="ECO:0000256" key="4">
    <source>
        <dbReference type="SAM" id="Phobius"/>
    </source>
</evidence>
<evidence type="ECO:0000313" key="6">
    <source>
        <dbReference type="Proteomes" id="UP000717585"/>
    </source>
</evidence>
<name>A0A8J6B1V3_9EUKA</name>
<dbReference type="EMBL" id="JAHDYR010000062">
    <property type="protein sequence ID" value="KAG9391217.1"/>
    <property type="molecule type" value="Genomic_DNA"/>
</dbReference>
<dbReference type="OrthoDB" id="194358at2759"/>
<dbReference type="PROSITE" id="PS50088">
    <property type="entry name" value="ANK_REPEAT"/>
    <property type="match status" value="2"/>
</dbReference>
<dbReference type="PROSITE" id="PS50297">
    <property type="entry name" value="ANK_REP_REGION"/>
    <property type="match status" value="1"/>
</dbReference>
<dbReference type="InterPro" id="IPR013517">
    <property type="entry name" value="FG-GAP"/>
</dbReference>
<accession>A0A8J6B1V3</accession>
<dbReference type="SUPFAM" id="SSF48403">
    <property type="entry name" value="Ankyrin repeat"/>
    <property type="match status" value="1"/>
</dbReference>
<feature type="transmembrane region" description="Helical" evidence="4">
    <location>
        <begin position="550"/>
        <end position="583"/>
    </location>
</feature>
<evidence type="ECO:0000256" key="2">
    <source>
        <dbReference type="ARBA" id="ARBA00023043"/>
    </source>
</evidence>
<dbReference type="Pfam" id="PF12796">
    <property type="entry name" value="Ank_2"/>
    <property type="match status" value="1"/>
</dbReference>